<sequence>MTITLKNIPLGSPWEPGRALWVFGYGSLMYRVDFPIDQQVFGFIKGRYRAFLQKSHDHRGTPQQPGRVCTLLANSHRESVCWGVAYKVKAGMEAEVKELLDFREKDGYTIEFVSVFTKAGAVVCEDAVVYVGVSSNPSFAKDHESSIDATAQVIARAVGPSGSNREYLFKLIEALRKNGVEPEAYLQELEHKVRAIAL</sequence>
<keyword evidence="2" id="KW-1185">Reference proteome</keyword>
<reference evidence="1" key="1">
    <citation type="submission" date="2022-07" db="EMBL/GenBank/DDBJ databases">
        <title>Phylogenomic reconstructions and comparative analyses of Kickxellomycotina fungi.</title>
        <authorList>
            <person name="Reynolds N.K."/>
            <person name="Stajich J.E."/>
            <person name="Barry K."/>
            <person name="Grigoriev I.V."/>
            <person name="Crous P."/>
            <person name="Smith M.E."/>
        </authorList>
    </citation>
    <scope>NUCLEOTIDE SEQUENCE</scope>
    <source>
        <strain evidence="1">CBS 190363</strain>
    </source>
</reference>
<comment type="caution">
    <text evidence="1">The sequence shown here is derived from an EMBL/GenBank/DDBJ whole genome shotgun (WGS) entry which is preliminary data.</text>
</comment>
<protein>
    <submittedName>
        <fullName evidence="1">Cation transport regulator-like protein 2</fullName>
    </submittedName>
</protein>
<dbReference type="Proteomes" id="UP001139981">
    <property type="component" value="Unassembled WGS sequence"/>
</dbReference>
<name>A0ACC1M1F3_9FUNG</name>
<organism evidence="1 2">
    <name type="scientific">Coemansia aciculifera</name>
    <dbReference type="NCBI Taxonomy" id="417176"/>
    <lineage>
        <taxon>Eukaryota</taxon>
        <taxon>Fungi</taxon>
        <taxon>Fungi incertae sedis</taxon>
        <taxon>Zoopagomycota</taxon>
        <taxon>Kickxellomycotina</taxon>
        <taxon>Kickxellomycetes</taxon>
        <taxon>Kickxellales</taxon>
        <taxon>Kickxellaceae</taxon>
        <taxon>Coemansia</taxon>
    </lineage>
</organism>
<evidence type="ECO:0000313" key="1">
    <source>
        <dbReference type="EMBL" id="KAJ2892623.1"/>
    </source>
</evidence>
<accession>A0ACC1M1F3</accession>
<proteinExistence type="predicted"/>
<dbReference type="EMBL" id="JANBVB010000694">
    <property type="protein sequence ID" value="KAJ2892623.1"/>
    <property type="molecule type" value="Genomic_DNA"/>
</dbReference>
<evidence type="ECO:0000313" key="2">
    <source>
        <dbReference type="Proteomes" id="UP001139981"/>
    </source>
</evidence>
<gene>
    <name evidence="1" type="primary">CHAC2</name>
    <name evidence="1" type="ORF">IWW38_003151</name>
</gene>